<gene>
    <name evidence="10" type="ORF">BIW11_00617</name>
</gene>
<evidence type="ECO:0000256" key="7">
    <source>
        <dbReference type="ARBA" id="ARBA00023303"/>
    </source>
</evidence>
<name>A0A1V9XS71_9ACAR</name>
<evidence type="ECO:0000256" key="2">
    <source>
        <dbReference type="ARBA" id="ARBA00022448"/>
    </source>
</evidence>
<sequence>MGSLALAQNTLTRINSQKNCSNYRMVHQSPQLAKHNLSLNHCSLEKKGGGSERQQNQTEQILTDLNQEPSDAMAAQHFNMTLDELSENNQQRSRGNLSGGPVLSPIDGTSPKFEGGSDGQYTSCEYKNVPPSYPIGVPLGLTDFEESRKCEEECIRVPVSLCVLIMVAYISGGAVLFSLWEDWGFLEGAYFCFVTLSTI</sequence>
<dbReference type="OrthoDB" id="297496at2759"/>
<dbReference type="Proteomes" id="UP000192247">
    <property type="component" value="Unassembled WGS sequence"/>
</dbReference>
<dbReference type="GO" id="GO:0030322">
    <property type="term" value="P:stabilization of membrane potential"/>
    <property type="evidence" value="ECO:0007669"/>
    <property type="project" value="TreeGrafter"/>
</dbReference>
<comment type="subcellular location">
    <subcellularLocation>
        <location evidence="1">Membrane</location>
        <topology evidence="1">Multi-pass membrane protein</topology>
    </subcellularLocation>
</comment>
<feature type="transmembrane region" description="Helical" evidence="8">
    <location>
        <begin position="157"/>
        <end position="180"/>
    </location>
</feature>
<dbReference type="PANTHER" id="PTHR11003:SF352">
    <property type="entry name" value="BCDNA.GH04802-RELATED"/>
    <property type="match status" value="1"/>
</dbReference>
<feature type="domain" description="Potassium channel" evidence="9">
    <location>
        <begin position="165"/>
        <end position="199"/>
    </location>
</feature>
<accession>A0A1V9XS71</accession>
<dbReference type="InParanoid" id="A0A1V9XS71"/>
<evidence type="ECO:0000256" key="8">
    <source>
        <dbReference type="SAM" id="Phobius"/>
    </source>
</evidence>
<evidence type="ECO:0000256" key="3">
    <source>
        <dbReference type="ARBA" id="ARBA00022692"/>
    </source>
</evidence>
<dbReference type="Pfam" id="PF07885">
    <property type="entry name" value="Ion_trans_2"/>
    <property type="match status" value="1"/>
</dbReference>
<evidence type="ECO:0000259" key="9">
    <source>
        <dbReference type="Pfam" id="PF07885"/>
    </source>
</evidence>
<evidence type="ECO:0000256" key="4">
    <source>
        <dbReference type="ARBA" id="ARBA00022989"/>
    </source>
</evidence>
<dbReference type="GO" id="GO:0015271">
    <property type="term" value="F:outward rectifier potassium channel activity"/>
    <property type="evidence" value="ECO:0007669"/>
    <property type="project" value="TreeGrafter"/>
</dbReference>
<protein>
    <submittedName>
        <fullName evidence="10">Potassium channel subfamily K member 18-like</fullName>
    </submittedName>
</protein>
<dbReference type="GO" id="GO:0005886">
    <property type="term" value="C:plasma membrane"/>
    <property type="evidence" value="ECO:0007669"/>
    <property type="project" value="TreeGrafter"/>
</dbReference>
<proteinExistence type="predicted"/>
<dbReference type="SUPFAM" id="SSF81324">
    <property type="entry name" value="Voltage-gated potassium channels"/>
    <property type="match status" value="1"/>
</dbReference>
<dbReference type="GO" id="GO:0022841">
    <property type="term" value="F:potassium ion leak channel activity"/>
    <property type="evidence" value="ECO:0007669"/>
    <property type="project" value="TreeGrafter"/>
</dbReference>
<dbReference type="STRING" id="418985.A0A1V9XS71"/>
<dbReference type="InterPro" id="IPR003280">
    <property type="entry name" value="2pore_dom_K_chnl"/>
</dbReference>
<keyword evidence="7 10" id="KW-0407">Ion channel</keyword>
<evidence type="ECO:0000313" key="11">
    <source>
        <dbReference type="Proteomes" id="UP000192247"/>
    </source>
</evidence>
<keyword evidence="3 8" id="KW-0812">Transmembrane</keyword>
<evidence type="ECO:0000256" key="6">
    <source>
        <dbReference type="ARBA" id="ARBA00023136"/>
    </source>
</evidence>
<dbReference type="Gene3D" id="1.10.287.70">
    <property type="match status" value="1"/>
</dbReference>
<keyword evidence="11" id="KW-1185">Reference proteome</keyword>
<evidence type="ECO:0000256" key="1">
    <source>
        <dbReference type="ARBA" id="ARBA00004141"/>
    </source>
</evidence>
<dbReference type="PANTHER" id="PTHR11003">
    <property type="entry name" value="POTASSIUM CHANNEL, SUBFAMILY K"/>
    <property type="match status" value="1"/>
</dbReference>
<reference evidence="10 11" key="1">
    <citation type="journal article" date="2017" name="Gigascience">
        <title>Draft genome of the honey bee ectoparasitic mite, Tropilaelaps mercedesae, is shaped by the parasitic life history.</title>
        <authorList>
            <person name="Dong X."/>
            <person name="Armstrong S.D."/>
            <person name="Xia D."/>
            <person name="Makepeace B.L."/>
            <person name="Darby A.C."/>
            <person name="Kadowaki T."/>
        </authorList>
    </citation>
    <scope>NUCLEOTIDE SEQUENCE [LARGE SCALE GENOMIC DNA]</scope>
    <source>
        <strain evidence="10">Wuxi-XJTLU</strain>
    </source>
</reference>
<organism evidence="10 11">
    <name type="scientific">Tropilaelaps mercedesae</name>
    <dbReference type="NCBI Taxonomy" id="418985"/>
    <lineage>
        <taxon>Eukaryota</taxon>
        <taxon>Metazoa</taxon>
        <taxon>Ecdysozoa</taxon>
        <taxon>Arthropoda</taxon>
        <taxon>Chelicerata</taxon>
        <taxon>Arachnida</taxon>
        <taxon>Acari</taxon>
        <taxon>Parasitiformes</taxon>
        <taxon>Mesostigmata</taxon>
        <taxon>Gamasina</taxon>
        <taxon>Dermanyssoidea</taxon>
        <taxon>Laelapidae</taxon>
        <taxon>Tropilaelaps</taxon>
    </lineage>
</organism>
<dbReference type="EMBL" id="MNPL01004948">
    <property type="protein sequence ID" value="OQR76329.1"/>
    <property type="molecule type" value="Genomic_DNA"/>
</dbReference>
<dbReference type="InterPro" id="IPR013099">
    <property type="entry name" value="K_chnl_dom"/>
</dbReference>
<feature type="non-terminal residue" evidence="10">
    <location>
        <position position="199"/>
    </location>
</feature>
<dbReference type="AlphaFoldDB" id="A0A1V9XS71"/>
<evidence type="ECO:0000256" key="5">
    <source>
        <dbReference type="ARBA" id="ARBA00023065"/>
    </source>
</evidence>
<comment type="caution">
    <text evidence="10">The sequence shown here is derived from an EMBL/GenBank/DDBJ whole genome shotgun (WGS) entry which is preliminary data.</text>
</comment>
<keyword evidence="4 8" id="KW-1133">Transmembrane helix</keyword>
<keyword evidence="6 8" id="KW-0472">Membrane</keyword>
<evidence type="ECO:0000313" key="10">
    <source>
        <dbReference type="EMBL" id="OQR76329.1"/>
    </source>
</evidence>
<keyword evidence="5" id="KW-0406">Ion transport</keyword>
<keyword evidence="2" id="KW-0813">Transport</keyword>